<evidence type="ECO:0000313" key="2">
    <source>
        <dbReference type="EMBL" id="CAF4463490.1"/>
    </source>
</evidence>
<sequence>MNPSIFDFNVADEVQAGYAKIKESSAYQRLYKKERKQESFNVDKFTLSNQSGCSDNVKPKKTSVLEETIEDRVSQSKHNNLNLTMINENNNYEEQNNLNQHEHQQEGITPFVCIQK</sequence>
<comment type="caution">
    <text evidence="1">The sequence shown here is derived from an EMBL/GenBank/DDBJ whole genome shotgun (WGS) entry which is preliminary data.</text>
</comment>
<dbReference type="AlphaFoldDB" id="A0A816A416"/>
<accession>A0A816A416</accession>
<evidence type="ECO:0000313" key="3">
    <source>
        <dbReference type="Proteomes" id="UP000663829"/>
    </source>
</evidence>
<dbReference type="Proteomes" id="UP000663829">
    <property type="component" value="Unassembled WGS sequence"/>
</dbReference>
<dbReference type="Proteomes" id="UP000681722">
    <property type="component" value="Unassembled WGS sequence"/>
</dbReference>
<dbReference type="EMBL" id="CAJNOQ010033703">
    <property type="protein sequence ID" value="CAF1591238.1"/>
    <property type="molecule type" value="Genomic_DNA"/>
</dbReference>
<organism evidence="1 3">
    <name type="scientific">Didymodactylos carnosus</name>
    <dbReference type="NCBI Taxonomy" id="1234261"/>
    <lineage>
        <taxon>Eukaryota</taxon>
        <taxon>Metazoa</taxon>
        <taxon>Spiralia</taxon>
        <taxon>Gnathifera</taxon>
        <taxon>Rotifera</taxon>
        <taxon>Eurotatoria</taxon>
        <taxon>Bdelloidea</taxon>
        <taxon>Philodinida</taxon>
        <taxon>Philodinidae</taxon>
        <taxon>Didymodactylos</taxon>
    </lineage>
</organism>
<proteinExistence type="predicted"/>
<name>A0A816A416_9BILA</name>
<gene>
    <name evidence="1" type="ORF">GPM918_LOCUS41777</name>
    <name evidence="2" type="ORF">SRO942_LOCUS42886</name>
</gene>
<dbReference type="EMBL" id="CAJOBC010099867">
    <property type="protein sequence ID" value="CAF4463490.1"/>
    <property type="molecule type" value="Genomic_DNA"/>
</dbReference>
<reference evidence="1" key="1">
    <citation type="submission" date="2021-02" db="EMBL/GenBank/DDBJ databases">
        <authorList>
            <person name="Nowell W R."/>
        </authorList>
    </citation>
    <scope>NUCLEOTIDE SEQUENCE</scope>
</reference>
<evidence type="ECO:0000313" key="1">
    <source>
        <dbReference type="EMBL" id="CAF1591238.1"/>
    </source>
</evidence>
<protein>
    <submittedName>
        <fullName evidence="1">Uncharacterized protein</fullName>
    </submittedName>
</protein>
<keyword evidence="3" id="KW-1185">Reference proteome</keyword>